<protein>
    <recommendedName>
        <fullName evidence="6 15">tRNA (guanine-N(1)-)-methyltransferase</fullName>
        <ecNumber evidence="5 15">2.1.1.228</ecNumber>
    </recommendedName>
    <alternativeName>
        <fullName evidence="12 15">M1G-methyltransferase</fullName>
    </alternativeName>
    <alternativeName>
        <fullName evidence="13 15">tRNA [GM37] methyltransferase</fullName>
    </alternativeName>
</protein>
<dbReference type="GO" id="GO:0052906">
    <property type="term" value="F:tRNA (guanine(37)-N1)-methyltransferase activity"/>
    <property type="evidence" value="ECO:0007669"/>
    <property type="project" value="UniProtKB-UniRule"/>
</dbReference>
<keyword evidence="7 15" id="KW-0963">Cytoplasm</keyword>
<feature type="binding site" evidence="15 16">
    <location>
        <position position="180"/>
    </location>
    <ligand>
        <name>S-adenosyl-L-methionine</name>
        <dbReference type="ChEBI" id="CHEBI:59789"/>
    </ligand>
</feature>
<evidence type="ECO:0000256" key="10">
    <source>
        <dbReference type="ARBA" id="ARBA00022691"/>
    </source>
</evidence>
<evidence type="ECO:0000256" key="13">
    <source>
        <dbReference type="ARBA" id="ARBA00033392"/>
    </source>
</evidence>
<dbReference type="InterPro" id="IPR023148">
    <property type="entry name" value="tRNA_m1G_MeTrfase_C_sf"/>
</dbReference>
<dbReference type="HAMAP" id="MF_00605">
    <property type="entry name" value="TrmD"/>
    <property type="match status" value="1"/>
</dbReference>
<comment type="similarity">
    <text evidence="3 15">Belongs to the RNA methyltransferase TrmD family.</text>
</comment>
<dbReference type="NCBIfam" id="NF000648">
    <property type="entry name" value="PRK00026.1"/>
    <property type="match status" value="1"/>
</dbReference>
<dbReference type="SUPFAM" id="SSF75217">
    <property type="entry name" value="alpha/beta knot"/>
    <property type="match status" value="1"/>
</dbReference>
<keyword evidence="10 15" id="KW-0949">S-adenosyl-L-methionine</keyword>
<evidence type="ECO:0000256" key="8">
    <source>
        <dbReference type="ARBA" id="ARBA00022603"/>
    </source>
</evidence>
<dbReference type="AlphaFoldDB" id="A0A0G1YGA3"/>
<evidence type="ECO:0000313" key="20">
    <source>
        <dbReference type="Proteomes" id="UP000033870"/>
    </source>
</evidence>
<dbReference type="InterPro" id="IPR002649">
    <property type="entry name" value="tRNA_m1G_MeTrfase_TrmD"/>
</dbReference>
<evidence type="ECO:0000256" key="11">
    <source>
        <dbReference type="ARBA" id="ARBA00022694"/>
    </source>
</evidence>
<evidence type="ECO:0000256" key="16">
    <source>
        <dbReference type="PIRSR" id="PIRSR000386-1"/>
    </source>
</evidence>
<dbReference type="Gene3D" id="1.10.1270.20">
    <property type="entry name" value="tRNA(m1g37)methyltransferase, domain 2"/>
    <property type="match status" value="1"/>
</dbReference>
<evidence type="ECO:0000256" key="15">
    <source>
        <dbReference type="HAMAP-Rule" id="MF_00605"/>
    </source>
</evidence>
<evidence type="ECO:0000256" key="3">
    <source>
        <dbReference type="ARBA" id="ARBA00007630"/>
    </source>
</evidence>
<evidence type="ECO:0000256" key="5">
    <source>
        <dbReference type="ARBA" id="ARBA00012807"/>
    </source>
</evidence>
<gene>
    <name evidence="15" type="primary">trmD</name>
    <name evidence="19" type="ORF">UY92_C0009G0017</name>
</gene>
<dbReference type="FunFam" id="3.40.1280.10:FF:000001">
    <property type="entry name" value="tRNA (guanine-N(1)-)-methyltransferase"/>
    <property type="match status" value="1"/>
</dbReference>
<comment type="caution">
    <text evidence="15">Lacks conserved residue(s) required for the propagation of feature annotation.</text>
</comment>
<keyword evidence="9 15" id="KW-0808">Transferase</keyword>
<dbReference type="Proteomes" id="UP000033870">
    <property type="component" value="Unassembled WGS sequence"/>
</dbReference>
<dbReference type="Pfam" id="PF01746">
    <property type="entry name" value="tRNA_m1G_MT"/>
    <property type="match status" value="1"/>
</dbReference>
<evidence type="ECO:0000256" key="1">
    <source>
        <dbReference type="ARBA" id="ARBA00002634"/>
    </source>
</evidence>
<dbReference type="Gene3D" id="3.40.1280.10">
    <property type="match status" value="1"/>
</dbReference>
<reference evidence="19 20" key="1">
    <citation type="journal article" date="2015" name="Nature">
        <title>rRNA introns, odd ribosomes, and small enigmatic genomes across a large radiation of phyla.</title>
        <authorList>
            <person name="Brown C.T."/>
            <person name="Hug L.A."/>
            <person name="Thomas B.C."/>
            <person name="Sharon I."/>
            <person name="Castelle C.J."/>
            <person name="Singh A."/>
            <person name="Wilkins M.J."/>
            <person name="Williams K.H."/>
            <person name="Banfield J.F."/>
        </authorList>
    </citation>
    <scope>NUCLEOTIDE SEQUENCE [LARGE SCALE GENOMIC DNA]</scope>
</reference>
<keyword evidence="11 15" id="KW-0819">tRNA processing</keyword>
<dbReference type="InterPro" id="IPR029026">
    <property type="entry name" value="tRNA_m1G_MTases_N"/>
</dbReference>
<organism evidence="19 20">
    <name type="scientific">Candidatus Magasanikbacteria bacterium GW2011_GWA2_56_11</name>
    <dbReference type="NCBI Taxonomy" id="1619044"/>
    <lineage>
        <taxon>Bacteria</taxon>
        <taxon>Candidatus Magasanikiibacteriota</taxon>
    </lineage>
</organism>
<sequence>MNPKRTPAIPGFFVIQVECRQSRGVGSGARRVIDFSSLDWYSLGNQKQRMKFNVITIFPGIITGYASESILGRAQKAGIMAVRAVNLRDFTTDRHQTVDDTPCGGGAGMVMKPEPIYAALKSLGAIPFRKDDGLAKIKKIMTGDIAKKKRTVLLSPRGRQFDQRTAEQWSKLSELTLMCGRYEGVDERVAERMVDEEISIGPYVLAGGELGALVIIEAVARLLPGVLGNPESLMEETHGRTPEAGEMTGEEARGEYPQYTKPAEFKGWKVPDVLLSGDHKRIAEWRRKNRR</sequence>
<accession>A0A0G1YGA3</accession>
<evidence type="ECO:0000256" key="4">
    <source>
        <dbReference type="ARBA" id="ARBA00011738"/>
    </source>
</evidence>
<dbReference type="InterPro" id="IPR016009">
    <property type="entry name" value="tRNA_MeTrfase_TRMD/TRM10"/>
</dbReference>
<comment type="function">
    <text evidence="1 15">Specifically methylates guanosine-37 in various tRNAs.</text>
</comment>
<dbReference type="PANTHER" id="PTHR46417">
    <property type="entry name" value="TRNA (GUANINE-N(1)-)-METHYLTRANSFERASE"/>
    <property type="match status" value="1"/>
</dbReference>
<evidence type="ECO:0000256" key="14">
    <source>
        <dbReference type="ARBA" id="ARBA00047783"/>
    </source>
</evidence>
<dbReference type="GO" id="GO:0002939">
    <property type="term" value="P:tRNA N1-guanine methylation"/>
    <property type="evidence" value="ECO:0007669"/>
    <property type="project" value="TreeGrafter"/>
</dbReference>
<comment type="subunit">
    <text evidence="4 15">Homodimer.</text>
</comment>
<evidence type="ECO:0000256" key="17">
    <source>
        <dbReference type="SAM" id="MobiDB-lite"/>
    </source>
</evidence>
<evidence type="ECO:0000256" key="2">
    <source>
        <dbReference type="ARBA" id="ARBA00004496"/>
    </source>
</evidence>
<evidence type="ECO:0000313" key="19">
    <source>
        <dbReference type="EMBL" id="KKW42215.1"/>
    </source>
</evidence>
<evidence type="ECO:0000256" key="12">
    <source>
        <dbReference type="ARBA" id="ARBA00029736"/>
    </source>
</evidence>
<evidence type="ECO:0000259" key="18">
    <source>
        <dbReference type="Pfam" id="PF01746"/>
    </source>
</evidence>
<evidence type="ECO:0000256" key="9">
    <source>
        <dbReference type="ARBA" id="ARBA00022679"/>
    </source>
</evidence>
<comment type="catalytic activity">
    <reaction evidence="14 15">
        <text>guanosine(37) in tRNA + S-adenosyl-L-methionine = N(1)-methylguanosine(37) in tRNA + S-adenosyl-L-homocysteine + H(+)</text>
        <dbReference type="Rhea" id="RHEA:36899"/>
        <dbReference type="Rhea" id="RHEA-COMP:10145"/>
        <dbReference type="Rhea" id="RHEA-COMP:10147"/>
        <dbReference type="ChEBI" id="CHEBI:15378"/>
        <dbReference type="ChEBI" id="CHEBI:57856"/>
        <dbReference type="ChEBI" id="CHEBI:59789"/>
        <dbReference type="ChEBI" id="CHEBI:73542"/>
        <dbReference type="ChEBI" id="CHEBI:74269"/>
        <dbReference type="EC" id="2.1.1.228"/>
    </reaction>
</comment>
<comment type="caution">
    <text evidence="19">The sequence shown here is derived from an EMBL/GenBank/DDBJ whole genome shotgun (WGS) entry which is preliminary data.</text>
</comment>
<name>A0A0G1YGA3_9BACT</name>
<dbReference type="EC" id="2.1.1.228" evidence="5 15"/>
<dbReference type="CDD" id="cd18080">
    <property type="entry name" value="TrmD-like"/>
    <property type="match status" value="1"/>
</dbReference>
<dbReference type="InterPro" id="IPR029028">
    <property type="entry name" value="Alpha/beta_knot_MTases"/>
</dbReference>
<dbReference type="EMBL" id="LCRX01000009">
    <property type="protein sequence ID" value="KKW42215.1"/>
    <property type="molecule type" value="Genomic_DNA"/>
</dbReference>
<dbReference type="GO" id="GO:0005829">
    <property type="term" value="C:cytosol"/>
    <property type="evidence" value="ECO:0007669"/>
    <property type="project" value="TreeGrafter"/>
</dbReference>
<dbReference type="PANTHER" id="PTHR46417:SF1">
    <property type="entry name" value="TRNA (GUANINE-N(1)-)-METHYLTRANSFERASE"/>
    <property type="match status" value="1"/>
</dbReference>
<feature type="domain" description="tRNA methyltransferase TRMD/TRM10-type" evidence="18">
    <location>
        <begin position="50"/>
        <end position="290"/>
    </location>
</feature>
<evidence type="ECO:0000256" key="6">
    <source>
        <dbReference type="ARBA" id="ARBA00014679"/>
    </source>
</evidence>
<dbReference type="STRING" id="1619044.UY92_C0009G0017"/>
<evidence type="ECO:0000256" key="7">
    <source>
        <dbReference type="ARBA" id="ARBA00022490"/>
    </source>
</evidence>
<dbReference type="PIRSF" id="PIRSF000386">
    <property type="entry name" value="tRNA_mtase"/>
    <property type="match status" value="1"/>
</dbReference>
<dbReference type="PATRIC" id="fig|1619044.3.peg.673"/>
<feature type="region of interest" description="Disordered" evidence="17">
    <location>
        <begin position="233"/>
        <end position="258"/>
    </location>
</feature>
<comment type="subcellular location">
    <subcellularLocation>
        <location evidence="2 15">Cytoplasm</location>
    </subcellularLocation>
</comment>
<keyword evidence="8 15" id="KW-0489">Methyltransferase</keyword>
<proteinExistence type="inferred from homology"/>